<dbReference type="InterPro" id="IPR018517">
    <property type="entry name" value="tRNA_hU_synthase_CS"/>
</dbReference>
<evidence type="ECO:0000256" key="15">
    <source>
        <dbReference type="ARBA" id="ARBA00048266"/>
    </source>
</evidence>
<keyword evidence="13" id="KW-0560">Oxidoreductase</keyword>
<keyword evidence="6" id="KW-0507">mRNA processing</keyword>
<evidence type="ECO:0000256" key="9">
    <source>
        <dbReference type="ARBA" id="ARBA00022737"/>
    </source>
</evidence>
<evidence type="ECO:0000259" key="20">
    <source>
        <dbReference type="Pfam" id="PF01207"/>
    </source>
</evidence>
<accession>A0A9Q0R676</accession>
<comment type="cofactor">
    <cofactor evidence="1">
        <name>FMN</name>
        <dbReference type="ChEBI" id="CHEBI:58210"/>
    </cofactor>
</comment>
<evidence type="ECO:0000256" key="19">
    <source>
        <dbReference type="SAM" id="MobiDB-lite"/>
    </source>
</evidence>
<comment type="catalytic activity">
    <reaction evidence="18">
        <text>5,6-dihydrouridine(47) in tRNA + NADP(+) = uridine(47) in tRNA + NADPH + H(+)</text>
        <dbReference type="Rhea" id="RHEA:53360"/>
        <dbReference type="Rhea" id="RHEA-COMP:13539"/>
        <dbReference type="Rhea" id="RHEA-COMP:13540"/>
        <dbReference type="ChEBI" id="CHEBI:15378"/>
        <dbReference type="ChEBI" id="CHEBI:57783"/>
        <dbReference type="ChEBI" id="CHEBI:58349"/>
        <dbReference type="ChEBI" id="CHEBI:65315"/>
        <dbReference type="ChEBI" id="CHEBI:74443"/>
        <dbReference type="EC" id="1.3.1.89"/>
    </reaction>
    <physiologicalReaction direction="right-to-left" evidence="18">
        <dbReference type="Rhea" id="RHEA:53362"/>
    </physiologicalReaction>
</comment>
<comment type="similarity">
    <text evidence="2">Belongs to the Dus family. Dus3 subfamily.</text>
</comment>
<evidence type="ECO:0000256" key="18">
    <source>
        <dbReference type="ARBA" id="ARBA00049513"/>
    </source>
</evidence>
<keyword evidence="11" id="KW-0862">Zinc</keyword>
<feature type="compositionally biased region" description="Basic and acidic residues" evidence="19">
    <location>
        <begin position="9"/>
        <end position="21"/>
    </location>
</feature>
<keyword evidence="8" id="KW-0479">Metal-binding</keyword>
<dbReference type="Pfam" id="PF01207">
    <property type="entry name" value="Dus"/>
    <property type="match status" value="1"/>
</dbReference>
<evidence type="ECO:0000256" key="3">
    <source>
        <dbReference type="ARBA" id="ARBA00012376"/>
    </source>
</evidence>
<dbReference type="EC" id="1.3.1.89" evidence="3"/>
<dbReference type="PROSITE" id="PS01136">
    <property type="entry name" value="UPF0034"/>
    <property type="match status" value="1"/>
</dbReference>
<evidence type="ECO:0000256" key="16">
    <source>
        <dbReference type="ARBA" id="ARBA00048342"/>
    </source>
</evidence>
<evidence type="ECO:0000256" key="11">
    <source>
        <dbReference type="ARBA" id="ARBA00022833"/>
    </source>
</evidence>
<dbReference type="CDD" id="cd02801">
    <property type="entry name" value="DUS_like_FMN"/>
    <property type="match status" value="1"/>
</dbReference>
<evidence type="ECO:0000256" key="8">
    <source>
        <dbReference type="ARBA" id="ARBA00022723"/>
    </source>
</evidence>
<evidence type="ECO:0000256" key="10">
    <source>
        <dbReference type="ARBA" id="ARBA00022771"/>
    </source>
</evidence>
<evidence type="ECO:0000256" key="13">
    <source>
        <dbReference type="ARBA" id="ARBA00023002"/>
    </source>
</evidence>
<comment type="caution">
    <text evidence="21">The sequence shown here is derived from an EMBL/GenBank/DDBJ whole genome shotgun (WGS) entry which is preliminary data.</text>
</comment>
<keyword evidence="5" id="KW-0288">FMN</keyword>
<dbReference type="Gene3D" id="3.20.20.70">
    <property type="entry name" value="Aldolase class I"/>
    <property type="match status" value="1"/>
</dbReference>
<evidence type="ECO:0000256" key="7">
    <source>
        <dbReference type="ARBA" id="ARBA00022694"/>
    </source>
</evidence>
<dbReference type="PANTHER" id="PTHR45846:SF1">
    <property type="entry name" value="TRNA-DIHYDROURIDINE(47) SYNTHASE [NAD(P)(+)]-LIKE"/>
    <property type="match status" value="1"/>
</dbReference>
<evidence type="ECO:0000313" key="21">
    <source>
        <dbReference type="EMBL" id="KAJ5067499.1"/>
    </source>
</evidence>
<evidence type="ECO:0000256" key="14">
    <source>
        <dbReference type="ARBA" id="ARBA00023027"/>
    </source>
</evidence>
<comment type="catalytic activity">
    <reaction evidence="16">
        <text>a 5,6-dihydrouridine in mRNA + NAD(+) = a uridine in mRNA + NADH + H(+)</text>
        <dbReference type="Rhea" id="RHEA:69851"/>
        <dbReference type="Rhea" id="RHEA-COMP:14658"/>
        <dbReference type="Rhea" id="RHEA-COMP:17789"/>
        <dbReference type="ChEBI" id="CHEBI:15378"/>
        <dbReference type="ChEBI" id="CHEBI:57540"/>
        <dbReference type="ChEBI" id="CHEBI:57945"/>
        <dbReference type="ChEBI" id="CHEBI:65315"/>
        <dbReference type="ChEBI" id="CHEBI:74443"/>
    </reaction>
    <physiologicalReaction direction="right-to-left" evidence="16">
        <dbReference type="Rhea" id="RHEA:69853"/>
    </physiologicalReaction>
</comment>
<keyword evidence="9" id="KW-0677">Repeat</keyword>
<dbReference type="SUPFAM" id="SSF51395">
    <property type="entry name" value="FMN-linked oxidoreductases"/>
    <property type="match status" value="1"/>
</dbReference>
<proteinExistence type="inferred from homology"/>
<keyword evidence="14" id="KW-0520">NAD</keyword>
<dbReference type="EMBL" id="JAPDFW010000126">
    <property type="protein sequence ID" value="KAJ5067499.1"/>
    <property type="molecule type" value="Genomic_DNA"/>
</dbReference>
<dbReference type="GO" id="GO:0003723">
    <property type="term" value="F:RNA binding"/>
    <property type="evidence" value="ECO:0007669"/>
    <property type="project" value="TreeGrafter"/>
</dbReference>
<sequence>MENLLNSKHPKDLKKEELKENEQIEFKRQKISNENLNQNLNENLKENLNENQNENLKENLNENQNENLKENLKENQKENLKENQNLNQNLNENENDEEMKIKKEFMIMMDEMKNKKFNLENFKDLVEDPLKNRDTSQHQKFVLNKIPFDKIKLLRQKKYSLPNSQKINSITKEKMENQTFEEIEKTVLLPDPIRERKKIDFKGKIILAPLTTTGNLPFRRLCKEQGVDITIGEMAIDKKLLQGAPSEWALVKRHQSEDVFGVQLAGSNAPILTKISEFLEKELISSNGIDFIDLNCGCPIDLIVKHKMGSYLLNEPKRIERILKSMKSVISCPLTIKIRSGFQKKNLIAHSLVPKLKNWGADAVTLHGRTQQQRYTKLSDWDYINEIAKNTPDLPLIGNGDIFDYTQVVEQFELANVSSIMIGRGALIKPWIFREIKEKRRIDMSSSERLELYKKFVEFGLDHWGADKKGVDRTRKFFLEWLSFTYRYVPVGLLEVLPQKMNSRPQPFSGRNELESLFASGDPKDWVLISEMFLGPVGSGFKFEPKHQAKSWIN</sequence>
<evidence type="ECO:0000256" key="2">
    <source>
        <dbReference type="ARBA" id="ARBA00005451"/>
    </source>
</evidence>
<dbReference type="GO" id="GO:0006397">
    <property type="term" value="P:mRNA processing"/>
    <property type="evidence" value="ECO:0007669"/>
    <property type="project" value="UniProtKB-KW"/>
</dbReference>
<keyword evidence="22" id="KW-1185">Reference proteome</keyword>
<keyword evidence="12" id="KW-0521">NADP</keyword>
<evidence type="ECO:0000256" key="12">
    <source>
        <dbReference type="ARBA" id="ARBA00022857"/>
    </source>
</evidence>
<evidence type="ECO:0000256" key="4">
    <source>
        <dbReference type="ARBA" id="ARBA00022630"/>
    </source>
</evidence>
<dbReference type="FunFam" id="3.20.20.70:FF:000067">
    <property type="entry name" value="tRNA-dihydrouridine(47) synthase [NAD(P)(+)]"/>
    <property type="match status" value="1"/>
</dbReference>
<comment type="catalytic activity">
    <reaction evidence="17">
        <text>a 5,6-dihydrouridine in mRNA + NADP(+) = a uridine in mRNA + NADPH + H(+)</text>
        <dbReference type="Rhea" id="RHEA:69855"/>
        <dbReference type="Rhea" id="RHEA-COMP:14658"/>
        <dbReference type="Rhea" id="RHEA-COMP:17789"/>
        <dbReference type="ChEBI" id="CHEBI:15378"/>
        <dbReference type="ChEBI" id="CHEBI:57783"/>
        <dbReference type="ChEBI" id="CHEBI:58349"/>
        <dbReference type="ChEBI" id="CHEBI:65315"/>
        <dbReference type="ChEBI" id="CHEBI:74443"/>
    </reaction>
    <physiologicalReaction direction="right-to-left" evidence="17">
        <dbReference type="Rhea" id="RHEA:69857"/>
    </physiologicalReaction>
</comment>
<feature type="domain" description="DUS-like FMN-binding" evidence="20">
    <location>
        <begin position="207"/>
        <end position="438"/>
    </location>
</feature>
<keyword evidence="10" id="KW-0863">Zinc-finger</keyword>
<dbReference type="InterPro" id="IPR035587">
    <property type="entry name" value="DUS-like_FMN-bd"/>
</dbReference>
<reference evidence="21" key="1">
    <citation type="submission" date="2022-10" db="EMBL/GenBank/DDBJ databases">
        <title>Novel sulphate-reducing endosymbionts in the free-living metamonad Anaeramoeba.</title>
        <authorList>
            <person name="Jerlstrom-Hultqvist J."/>
            <person name="Cepicka I."/>
            <person name="Gallot-Lavallee L."/>
            <person name="Salas-Leiva D."/>
            <person name="Curtis B.A."/>
            <person name="Zahonova K."/>
            <person name="Pipaliya S."/>
            <person name="Dacks J."/>
            <person name="Roger A.J."/>
        </authorList>
    </citation>
    <scope>NUCLEOTIDE SEQUENCE</scope>
    <source>
        <strain evidence="21">BMAN</strain>
    </source>
</reference>
<dbReference type="GO" id="GO:0008270">
    <property type="term" value="F:zinc ion binding"/>
    <property type="evidence" value="ECO:0007669"/>
    <property type="project" value="UniProtKB-KW"/>
</dbReference>
<evidence type="ECO:0000256" key="5">
    <source>
        <dbReference type="ARBA" id="ARBA00022643"/>
    </source>
</evidence>
<dbReference type="OMA" id="CEMVFAR"/>
<name>A0A9Q0R676_ANAIG</name>
<dbReference type="InterPro" id="IPR013785">
    <property type="entry name" value="Aldolase_TIM"/>
</dbReference>
<dbReference type="Proteomes" id="UP001149090">
    <property type="component" value="Unassembled WGS sequence"/>
</dbReference>
<evidence type="ECO:0000256" key="17">
    <source>
        <dbReference type="ARBA" id="ARBA00049447"/>
    </source>
</evidence>
<dbReference type="GO" id="GO:0102265">
    <property type="term" value="F:tRNA-dihydrouridine47 synthase activity"/>
    <property type="evidence" value="ECO:0007669"/>
    <property type="project" value="UniProtKB-EC"/>
</dbReference>
<dbReference type="OrthoDB" id="259935at2759"/>
<gene>
    <name evidence="21" type="ORF">M0811_12851</name>
</gene>
<keyword evidence="7" id="KW-0819">tRNA processing</keyword>
<dbReference type="GO" id="GO:0050660">
    <property type="term" value="F:flavin adenine dinucleotide binding"/>
    <property type="evidence" value="ECO:0007669"/>
    <property type="project" value="InterPro"/>
</dbReference>
<feature type="region of interest" description="Disordered" evidence="19">
    <location>
        <begin position="1"/>
        <end position="21"/>
    </location>
</feature>
<dbReference type="AlphaFoldDB" id="A0A9Q0R676"/>
<evidence type="ECO:0000256" key="1">
    <source>
        <dbReference type="ARBA" id="ARBA00001917"/>
    </source>
</evidence>
<evidence type="ECO:0000313" key="22">
    <source>
        <dbReference type="Proteomes" id="UP001149090"/>
    </source>
</evidence>
<organism evidence="21 22">
    <name type="scientific">Anaeramoeba ignava</name>
    <name type="common">Anaerobic marine amoeba</name>
    <dbReference type="NCBI Taxonomy" id="1746090"/>
    <lineage>
        <taxon>Eukaryota</taxon>
        <taxon>Metamonada</taxon>
        <taxon>Anaeramoebidae</taxon>
        <taxon>Anaeramoeba</taxon>
    </lineage>
</organism>
<keyword evidence="4" id="KW-0285">Flavoprotein</keyword>
<protein>
    <recommendedName>
        <fullName evidence="3">tRNA-dihydrouridine(47) synthase [NAD(P)(+)]</fullName>
        <ecNumber evidence="3">1.3.1.89</ecNumber>
    </recommendedName>
</protein>
<dbReference type="PANTHER" id="PTHR45846">
    <property type="entry name" value="TRNA-DIHYDROURIDINE(47) SYNTHASE [NAD(P)(+)]-LIKE"/>
    <property type="match status" value="1"/>
</dbReference>
<evidence type="ECO:0000256" key="6">
    <source>
        <dbReference type="ARBA" id="ARBA00022664"/>
    </source>
</evidence>
<comment type="catalytic activity">
    <reaction evidence="15">
        <text>5,6-dihydrouridine(47) in tRNA + NAD(+) = uridine(47) in tRNA + NADH + H(+)</text>
        <dbReference type="Rhea" id="RHEA:53364"/>
        <dbReference type="Rhea" id="RHEA-COMP:13539"/>
        <dbReference type="Rhea" id="RHEA-COMP:13540"/>
        <dbReference type="ChEBI" id="CHEBI:15378"/>
        <dbReference type="ChEBI" id="CHEBI:57540"/>
        <dbReference type="ChEBI" id="CHEBI:57945"/>
        <dbReference type="ChEBI" id="CHEBI:65315"/>
        <dbReference type="ChEBI" id="CHEBI:74443"/>
        <dbReference type="EC" id="1.3.1.89"/>
    </reaction>
    <physiologicalReaction direction="right-to-left" evidence="15">
        <dbReference type="Rhea" id="RHEA:53366"/>
    </physiologicalReaction>
</comment>